<sequence length="611" mass="68771">MAKFDRSVFLTTKEKTFGRDDTLPKLPVPELGKTIKKYLESVRPHVDDAAFKKTEAIAKEFENGVGKSLHEKLLERAKTENNWVSKYWDQYAYLVLREPLIPYYSMGGSWDRNSLPWPKNSTMIQQASLYAYFLLEYWQLLRDQRLAPHKAVDGRAFTMLNFRNLFNTSREAGVHVDAIRSHFRPDESCPSHMIIMCKGRFFVIDALSGHSGLLTAPELEVQFERVLEASTSDGDGVAVLTADNRTQWAKNKNWLVQISVNNRKIIELIESAITVFVLETEGAPDEEGCLRYSLGGNLANHWVDKSIAITTFPNGSVSSLCDHAAFDGMVSISAFIYVQYGIEEMSGKWSGERRVLESQRPPQELVFDVDSIIKSEISRLLKEADAVTKPVTASRKTFTGYGKRFVQSHKLHPDAWVQLALQLAFYRLHGRFAPMYETATTRQYREGRTETVRSCSLEAAAWMKEMTNANADVKKCRELLAKAALKHNAMMKESRDGFGCDRHLFGLQCLAYENGIAPPEIFTDPSWALSGGNGNFYLSTSLLGYQENGGCVAPMCLHGYGCFYNIMPDQILIGISAWKMSNETSSEKLFAAFTTALQQMQSVIVTGASKM</sequence>
<dbReference type="SUPFAM" id="SSF52777">
    <property type="entry name" value="CoA-dependent acyltransferases"/>
    <property type="match status" value="2"/>
</dbReference>
<dbReference type="InterPro" id="IPR023213">
    <property type="entry name" value="CAT-like_dom_sf"/>
</dbReference>
<keyword evidence="7" id="KW-1185">Reference proteome</keyword>
<evidence type="ECO:0000313" key="6">
    <source>
        <dbReference type="EMBL" id="CAB3377101.1"/>
    </source>
</evidence>
<evidence type="ECO:0000256" key="4">
    <source>
        <dbReference type="PIRSR" id="PIRSR600542-1"/>
    </source>
</evidence>
<proteinExistence type="inferred from homology"/>
<gene>
    <name evidence="6" type="ORF">CLODIP_2_CD11511</name>
</gene>
<evidence type="ECO:0000256" key="3">
    <source>
        <dbReference type="ARBA" id="ARBA00023315"/>
    </source>
</evidence>
<comment type="similarity">
    <text evidence="1">Belongs to the carnitine/choline acetyltransferase family.</text>
</comment>
<reference evidence="6 7" key="1">
    <citation type="submission" date="2020-04" db="EMBL/GenBank/DDBJ databases">
        <authorList>
            <person name="Alioto T."/>
            <person name="Alioto T."/>
            <person name="Gomez Garrido J."/>
        </authorList>
    </citation>
    <scope>NUCLEOTIDE SEQUENCE [LARGE SCALE GENOMIC DNA]</scope>
</reference>
<keyword evidence="3" id="KW-0012">Acyltransferase</keyword>
<dbReference type="PANTHER" id="PTHR22589">
    <property type="entry name" value="CARNITINE O-ACYLTRANSFERASE"/>
    <property type="match status" value="1"/>
</dbReference>
<accession>A0A8S1DBF2</accession>
<protein>
    <recommendedName>
        <fullName evidence="5">Choline/carnitine acyltransferase domain-containing protein</fullName>
    </recommendedName>
</protein>
<dbReference type="Gene3D" id="3.30.559.10">
    <property type="entry name" value="Chloramphenicol acetyltransferase-like domain"/>
    <property type="match status" value="1"/>
</dbReference>
<dbReference type="PANTHER" id="PTHR22589:SF67">
    <property type="entry name" value="PEROXISOMAL CARNITINE O-OCTANOYLTRANSFERASE"/>
    <property type="match status" value="1"/>
</dbReference>
<dbReference type="InterPro" id="IPR039551">
    <property type="entry name" value="Cho/carn_acyl_trans"/>
</dbReference>
<dbReference type="OrthoDB" id="240216at2759"/>
<dbReference type="InterPro" id="IPR000542">
    <property type="entry name" value="Carn_acyl_trans"/>
</dbReference>
<evidence type="ECO:0000313" key="7">
    <source>
        <dbReference type="Proteomes" id="UP000494165"/>
    </source>
</evidence>
<dbReference type="GO" id="GO:0005777">
    <property type="term" value="C:peroxisome"/>
    <property type="evidence" value="ECO:0007669"/>
    <property type="project" value="TreeGrafter"/>
</dbReference>
<dbReference type="AlphaFoldDB" id="A0A8S1DBF2"/>
<keyword evidence="2" id="KW-0808">Transferase</keyword>
<comment type="caution">
    <text evidence="6">The sequence shown here is derived from an EMBL/GenBank/DDBJ whole genome shotgun (WGS) entry which is preliminary data.</text>
</comment>
<dbReference type="Pfam" id="PF00755">
    <property type="entry name" value="Carn_acyltransf"/>
    <property type="match status" value="1"/>
</dbReference>
<feature type="domain" description="Choline/carnitine acyltransferase" evidence="5">
    <location>
        <begin position="26"/>
        <end position="593"/>
    </location>
</feature>
<name>A0A8S1DBF2_9INSE</name>
<feature type="active site" description="Proton acceptor" evidence="4">
    <location>
        <position position="323"/>
    </location>
</feature>
<evidence type="ECO:0000256" key="1">
    <source>
        <dbReference type="ARBA" id="ARBA00005232"/>
    </source>
</evidence>
<evidence type="ECO:0000259" key="5">
    <source>
        <dbReference type="Pfam" id="PF00755"/>
    </source>
</evidence>
<dbReference type="GO" id="GO:0008458">
    <property type="term" value="F:carnitine O-octanoyltransferase activity"/>
    <property type="evidence" value="ECO:0007669"/>
    <property type="project" value="TreeGrafter"/>
</dbReference>
<evidence type="ECO:0000256" key="2">
    <source>
        <dbReference type="ARBA" id="ARBA00022679"/>
    </source>
</evidence>
<dbReference type="Proteomes" id="UP000494165">
    <property type="component" value="Unassembled WGS sequence"/>
</dbReference>
<dbReference type="Gene3D" id="3.30.559.70">
    <property type="entry name" value="Choline/Carnitine o-acyltransferase, domain 2"/>
    <property type="match status" value="1"/>
</dbReference>
<dbReference type="InterPro" id="IPR042231">
    <property type="entry name" value="Cho/carn_acyl_trans_2"/>
</dbReference>
<dbReference type="EMBL" id="CADEPI010000139">
    <property type="protein sequence ID" value="CAB3377101.1"/>
    <property type="molecule type" value="Genomic_DNA"/>
</dbReference>
<organism evidence="6 7">
    <name type="scientific">Cloeon dipterum</name>
    <dbReference type="NCBI Taxonomy" id="197152"/>
    <lineage>
        <taxon>Eukaryota</taxon>
        <taxon>Metazoa</taxon>
        <taxon>Ecdysozoa</taxon>
        <taxon>Arthropoda</taxon>
        <taxon>Hexapoda</taxon>
        <taxon>Insecta</taxon>
        <taxon>Pterygota</taxon>
        <taxon>Palaeoptera</taxon>
        <taxon>Ephemeroptera</taxon>
        <taxon>Pisciforma</taxon>
        <taxon>Baetidae</taxon>
        <taxon>Cloeon</taxon>
    </lineage>
</organism>